<sequence length="504" mass="55540">MAFEDLNDDVLGLIISHLYATPPPPTSLTWDPPVLGRRAQGTAYALVNKRWQALAERHTLASIALKTADLPTFATTFASPRRRECLRRLSLTVSLPTHGESRDSFARNLAAFRATVSLFFGTLSLWSGRQQGRLELHLDAAWDIEYQDNEPVDLYFDVTKSSASRRYLTLLDHDGQQLLLPPVQSITSFITSNSAGRAFHPTALCTLAAAMPRLTLFSLSYLDPVPARVGLRRELRCALASGLLSLSPLAALSQLTVIREPMSSIHNHSFSVGTLQDSDGVDAFSAAVDKILAGRHGPTDLHLEDTLLSAQLFLGHGPWPTLRRLRLRSAEILAPSGAWYYTGDPAAVEAGVDSAPASPSVAGSRDEDSSESDDGEDDDTLNGVRPTHEWRMQPDPLTFDPLIAALTDAVVSRMPVLESVSLELGMQDQSECIGVEVRFVEAGVRMESRPDWKEDSEDEIMARRCYCWVGRAAEWEAPEKVLAMWHGWVGERGRVEMGRWPPMS</sequence>
<comment type="caution">
    <text evidence="2">The sequence shown here is derived from an EMBL/GenBank/DDBJ whole genome shotgun (WGS) entry which is preliminary data.</text>
</comment>
<dbReference type="OrthoDB" id="5333491at2759"/>
<feature type="compositionally biased region" description="Acidic residues" evidence="1">
    <location>
        <begin position="368"/>
        <end position="380"/>
    </location>
</feature>
<protein>
    <recommendedName>
        <fullName evidence="4">F-box domain-containing protein</fullName>
    </recommendedName>
</protein>
<feature type="region of interest" description="Disordered" evidence="1">
    <location>
        <begin position="350"/>
        <end position="390"/>
    </location>
</feature>
<evidence type="ECO:0000313" key="3">
    <source>
        <dbReference type="Proteomes" id="UP000284375"/>
    </source>
</evidence>
<keyword evidence="3" id="KW-1185">Reference proteome</keyword>
<dbReference type="EMBL" id="LJZO01000073">
    <property type="protein sequence ID" value="ROV87919.1"/>
    <property type="molecule type" value="Genomic_DNA"/>
</dbReference>
<evidence type="ECO:0000256" key="1">
    <source>
        <dbReference type="SAM" id="MobiDB-lite"/>
    </source>
</evidence>
<gene>
    <name evidence="2" type="ORF">VSDG_09483</name>
</gene>
<accession>A0A423VAM2</accession>
<proteinExistence type="predicted"/>
<dbReference type="Proteomes" id="UP000284375">
    <property type="component" value="Unassembled WGS sequence"/>
</dbReference>
<name>A0A423VAM2_CYTCH</name>
<evidence type="ECO:0008006" key="4">
    <source>
        <dbReference type="Google" id="ProtNLM"/>
    </source>
</evidence>
<dbReference type="AlphaFoldDB" id="A0A423VAM2"/>
<organism evidence="2 3">
    <name type="scientific">Cytospora chrysosperma</name>
    <name type="common">Cytospora canker fungus</name>
    <name type="synonym">Sphaeria chrysosperma</name>
    <dbReference type="NCBI Taxonomy" id="252740"/>
    <lineage>
        <taxon>Eukaryota</taxon>
        <taxon>Fungi</taxon>
        <taxon>Dikarya</taxon>
        <taxon>Ascomycota</taxon>
        <taxon>Pezizomycotina</taxon>
        <taxon>Sordariomycetes</taxon>
        <taxon>Sordariomycetidae</taxon>
        <taxon>Diaporthales</taxon>
        <taxon>Cytosporaceae</taxon>
        <taxon>Cytospora</taxon>
    </lineage>
</organism>
<reference evidence="2 3" key="1">
    <citation type="submission" date="2015-09" db="EMBL/GenBank/DDBJ databases">
        <title>Host preference determinants of Valsa canker pathogens revealed by comparative genomics.</title>
        <authorList>
            <person name="Yin Z."/>
            <person name="Huang L."/>
        </authorList>
    </citation>
    <scope>NUCLEOTIDE SEQUENCE [LARGE SCALE GENOMIC DNA]</scope>
    <source>
        <strain evidence="2 3">YSFL</strain>
    </source>
</reference>
<evidence type="ECO:0000313" key="2">
    <source>
        <dbReference type="EMBL" id="ROV87919.1"/>
    </source>
</evidence>
<dbReference type="STRING" id="252740.A0A423VAM2"/>